<protein>
    <submittedName>
        <fullName evidence="2">Uncharacterized protein</fullName>
    </submittedName>
</protein>
<name>X6L9F8_RETFI</name>
<gene>
    <name evidence="2" type="ORF">RFI_40184</name>
</gene>
<keyword evidence="1" id="KW-0472">Membrane</keyword>
<accession>X6L9F8</accession>
<dbReference type="Proteomes" id="UP000023152">
    <property type="component" value="Unassembled WGS sequence"/>
</dbReference>
<organism evidence="2 3">
    <name type="scientific">Reticulomyxa filosa</name>
    <dbReference type="NCBI Taxonomy" id="46433"/>
    <lineage>
        <taxon>Eukaryota</taxon>
        <taxon>Sar</taxon>
        <taxon>Rhizaria</taxon>
        <taxon>Retaria</taxon>
        <taxon>Foraminifera</taxon>
        <taxon>Monothalamids</taxon>
        <taxon>Reticulomyxidae</taxon>
        <taxon>Reticulomyxa</taxon>
    </lineage>
</organism>
<dbReference type="AlphaFoldDB" id="X6L9F8"/>
<evidence type="ECO:0000313" key="2">
    <source>
        <dbReference type="EMBL" id="ETN97349.1"/>
    </source>
</evidence>
<evidence type="ECO:0000313" key="3">
    <source>
        <dbReference type="Proteomes" id="UP000023152"/>
    </source>
</evidence>
<feature type="transmembrane region" description="Helical" evidence="1">
    <location>
        <begin position="109"/>
        <end position="131"/>
    </location>
</feature>
<comment type="caution">
    <text evidence="2">The sequence shown here is derived from an EMBL/GenBank/DDBJ whole genome shotgun (WGS) entry which is preliminary data.</text>
</comment>
<proteinExistence type="predicted"/>
<keyword evidence="1" id="KW-1133">Transmembrane helix</keyword>
<evidence type="ECO:0000256" key="1">
    <source>
        <dbReference type="SAM" id="Phobius"/>
    </source>
</evidence>
<keyword evidence="1" id="KW-0812">Transmembrane</keyword>
<sequence length="185" mass="20189">MTDFPPLPSLPLETERSIGETMEAAAGGSDMSDMVNRIPSDVIMPPAQAVPYAAPITINAQITLVPADDGKGDNVPPEEEREPNIRLPELNVLPPVKDENSSKKRKLKCVLICSWLILLIPALVTLMDYVASVQLMRFIDSSRGDYHQAKKVLRSMSKETIVNQVLICNASGASDTDLTFAKVKT</sequence>
<reference evidence="2 3" key="1">
    <citation type="journal article" date="2013" name="Curr. Biol.">
        <title>The Genome of the Foraminiferan Reticulomyxa filosa.</title>
        <authorList>
            <person name="Glockner G."/>
            <person name="Hulsmann N."/>
            <person name="Schleicher M."/>
            <person name="Noegel A.A."/>
            <person name="Eichinger L."/>
            <person name="Gallinger C."/>
            <person name="Pawlowski J."/>
            <person name="Sierra R."/>
            <person name="Euteneuer U."/>
            <person name="Pillet L."/>
            <person name="Moustafa A."/>
            <person name="Platzer M."/>
            <person name="Groth M."/>
            <person name="Szafranski K."/>
            <person name="Schliwa M."/>
        </authorList>
    </citation>
    <scope>NUCLEOTIDE SEQUENCE [LARGE SCALE GENOMIC DNA]</scope>
</reference>
<dbReference type="EMBL" id="ASPP01050013">
    <property type="protein sequence ID" value="ETN97349.1"/>
    <property type="molecule type" value="Genomic_DNA"/>
</dbReference>
<keyword evidence="3" id="KW-1185">Reference proteome</keyword>